<dbReference type="InterPro" id="IPR019734">
    <property type="entry name" value="TPR_rpt"/>
</dbReference>
<dbReference type="Pfam" id="PF13181">
    <property type="entry name" value="TPR_8"/>
    <property type="match status" value="1"/>
</dbReference>
<dbReference type="SUPFAM" id="SSF48452">
    <property type="entry name" value="TPR-like"/>
    <property type="match status" value="3"/>
</dbReference>
<name>F0NZQ0_WEEVC</name>
<proteinExistence type="predicted"/>
<reference evidence="2 3" key="1">
    <citation type="journal article" date="2011" name="Stand. Genomic Sci.">
        <title>Complete genome sequence of Weeksella virosa type strain (9751).</title>
        <authorList>
            <person name="Lang E."/>
            <person name="Teshima H."/>
            <person name="Lucas S."/>
            <person name="Lapidus A."/>
            <person name="Hammon N."/>
            <person name="Deshpande S."/>
            <person name="Nolan M."/>
            <person name="Cheng J.F."/>
            <person name="Pitluck S."/>
            <person name="Liolios K."/>
            <person name="Pagani I."/>
            <person name="Mikhailova N."/>
            <person name="Ivanova N."/>
            <person name="Mavromatis K."/>
            <person name="Pati A."/>
            <person name="Tapia R."/>
            <person name="Han C."/>
            <person name="Goodwin L."/>
            <person name="Chen A."/>
            <person name="Palaniappan K."/>
            <person name="Land M."/>
            <person name="Hauser L."/>
            <person name="Chang Y.J."/>
            <person name="Jeffries C.D."/>
            <person name="Brambilla E.M."/>
            <person name="Kopitz M."/>
            <person name="Rohde M."/>
            <person name="Goker M."/>
            <person name="Tindall B.J."/>
            <person name="Detter J.C."/>
            <person name="Woyke T."/>
            <person name="Bristow J."/>
            <person name="Eisen J.A."/>
            <person name="Markowitz V."/>
            <person name="Hugenholtz P."/>
            <person name="Klenk H.P."/>
            <person name="Kyrpides N.C."/>
        </authorList>
    </citation>
    <scope>NUCLEOTIDE SEQUENCE [LARGE SCALE GENOMIC DNA]</scope>
    <source>
        <strain evidence="3">ATCC 43766 / DSM 16922 / JCM 21250 / NBRC 16016 / NCTC 11634 / CL345/78</strain>
    </source>
</reference>
<gene>
    <name evidence="2" type="ordered locus">Weevi_0590</name>
</gene>
<dbReference type="eggNOG" id="COG0457">
    <property type="taxonomic scope" value="Bacteria"/>
</dbReference>
<dbReference type="PANTHER" id="PTHR12558">
    <property type="entry name" value="CELL DIVISION CYCLE 16,23,27"/>
    <property type="match status" value="1"/>
</dbReference>
<dbReference type="InterPro" id="IPR011990">
    <property type="entry name" value="TPR-like_helical_dom_sf"/>
</dbReference>
<feature type="repeat" description="TPR" evidence="1">
    <location>
        <begin position="401"/>
        <end position="434"/>
    </location>
</feature>
<dbReference type="STRING" id="865938.Weevi_0590"/>
<feature type="repeat" description="TPR" evidence="1">
    <location>
        <begin position="266"/>
        <end position="299"/>
    </location>
</feature>
<accession>F0NZQ0</accession>
<evidence type="ECO:0000313" key="2">
    <source>
        <dbReference type="EMBL" id="ADX67309.1"/>
    </source>
</evidence>
<dbReference type="PROSITE" id="PS50005">
    <property type="entry name" value="TPR"/>
    <property type="match status" value="6"/>
</dbReference>
<evidence type="ECO:0000256" key="1">
    <source>
        <dbReference type="PROSITE-ProRule" id="PRU00339"/>
    </source>
</evidence>
<dbReference type="OrthoDB" id="9803982at2"/>
<sequence length="455" mass="53941">MDDELMNNDYVDQFESMLENNDTIFFDSEQMCEIIAFYLEIGDYEYAQKALEYAYQLYPDNTNIQIKELEYYIYIDELVAATEIIRKLRDLAQNDLDYLLAVAKYWSLKNNPKLAIQFYQKALMWDEELDYIYNCIGSEYLHLDALSSALVYFKKSLDENPQNEFAFYSAIQCYEELHQTNECIEFLNHIIDQDPYNENAWYQLGTLYSSQKKYQEALRAFDFVTIINPQNISGYNQKAFCFEQLQDYTAAILEYQEILPLDDTAAFTYIKIGECYKKLKQPFKALQAFHKAIHDDPQLEKAWICTSDLYESLGNYQDAMYYLDRALDLDANVSDYRKRHAYLNIQLGQYEEAIQDYQFLTEHDPLNLYNWLGMVETLIAIGDYSRAVETIHKGLVHFNRAELLYQLSNCYYLLNEEEKGLNAFQLAVRLDESLKVEMYKKYPILFNRTSFLFEE</sequence>
<dbReference type="Gene3D" id="1.25.40.10">
    <property type="entry name" value="Tetratricopeptide repeat domain"/>
    <property type="match status" value="3"/>
</dbReference>
<dbReference type="SMART" id="SM00028">
    <property type="entry name" value="TPR"/>
    <property type="match status" value="10"/>
</dbReference>
<dbReference type="Pfam" id="PF12895">
    <property type="entry name" value="ANAPC3"/>
    <property type="match status" value="1"/>
</dbReference>
<dbReference type="RefSeq" id="WP_013597701.1">
    <property type="nucleotide sequence ID" value="NC_015144.1"/>
</dbReference>
<dbReference type="HOGENOM" id="CLU_003728_18_1_10"/>
<dbReference type="PANTHER" id="PTHR12558:SF13">
    <property type="entry name" value="CELL DIVISION CYCLE PROTEIN 27 HOMOLOG"/>
    <property type="match status" value="1"/>
</dbReference>
<evidence type="ECO:0000313" key="3">
    <source>
        <dbReference type="Proteomes" id="UP000008641"/>
    </source>
</evidence>
<feature type="repeat" description="TPR" evidence="1">
    <location>
        <begin position="198"/>
        <end position="231"/>
    </location>
</feature>
<dbReference type="Pfam" id="PF13432">
    <property type="entry name" value="TPR_16"/>
    <property type="match status" value="1"/>
</dbReference>
<reference evidence="3" key="2">
    <citation type="journal article" date="2011" name="Stand. Genomic Sci.">
        <title>Complete genome sequence of Weeksella virosa type strain (9751T).</title>
        <authorList>
            <person name="Lang E."/>
            <person name="Teshima H."/>
            <person name="Lucas S."/>
            <person name="Lapidus A."/>
            <person name="Hammon N."/>
            <person name="Deshpande S."/>
            <person name="Nolan M."/>
            <person name="Cheng J."/>
            <person name="Pitluck S."/>
            <person name="Liolios K."/>
            <person name="Pagani I."/>
            <person name="Mikhailova N."/>
            <person name="Ivanova N."/>
            <person name="Mavromatis K."/>
            <person name="Pati A."/>
            <person name="Tapia R."/>
            <person name="Han C."/>
            <person name="Goodwin L."/>
            <person name="Chen A."/>
            <person name="Palaniappan K."/>
            <person name="Land M."/>
            <person name="Hauser L."/>
            <person name="Chang Y."/>
            <person name="Jeffries C."/>
            <person name="Brambilla E."/>
            <person name="Kopitz M."/>
            <person name="Rohde M."/>
            <person name="Goker M."/>
            <person name="Tindall B."/>
            <person name="Detter J."/>
            <person name="Woyke T."/>
            <person name="Bristow J."/>
            <person name="Eisen J."/>
            <person name="Markowitz V."/>
            <person name="Hugenholtz P."/>
            <person name="Klenk H."/>
            <person name="Kyrpides N."/>
        </authorList>
    </citation>
    <scope>NUCLEOTIDE SEQUENCE [LARGE SCALE GENOMIC DNA]</scope>
    <source>
        <strain evidence="3">ATCC 43766 / DSM 16922 / JCM 21250 / NBRC 16016 / NCTC 11634 / CL345/78</strain>
    </source>
</reference>
<dbReference type="KEGG" id="wvi:Weevi_0590"/>
<dbReference type="Pfam" id="PF14559">
    <property type="entry name" value="TPR_19"/>
    <property type="match status" value="1"/>
</dbReference>
<dbReference type="EMBL" id="CP002455">
    <property type="protein sequence ID" value="ADX67309.1"/>
    <property type="molecule type" value="Genomic_DNA"/>
</dbReference>
<keyword evidence="3" id="KW-1185">Reference proteome</keyword>
<organism evidence="2 3">
    <name type="scientific">Weeksella virosa (strain ATCC 43766 / DSM 16922 / JCM 21250 / CCUG 30538 / CDC 9751 / IAM 14551 / NBRC 16016 / NCTC 11634 / CL345/78)</name>
    <dbReference type="NCBI Taxonomy" id="865938"/>
    <lineage>
        <taxon>Bacteria</taxon>
        <taxon>Pseudomonadati</taxon>
        <taxon>Bacteroidota</taxon>
        <taxon>Flavobacteriia</taxon>
        <taxon>Flavobacteriales</taxon>
        <taxon>Weeksellaceae</taxon>
        <taxon>Weeksella</taxon>
    </lineage>
</organism>
<feature type="repeat" description="TPR" evidence="1">
    <location>
        <begin position="300"/>
        <end position="333"/>
    </location>
</feature>
<keyword evidence="1" id="KW-0802">TPR repeat</keyword>
<feature type="repeat" description="TPR" evidence="1">
    <location>
        <begin position="130"/>
        <end position="163"/>
    </location>
</feature>
<protein>
    <submittedName>
        <fullName evidence="2">Tetratricopeptide TPR_1 repeat-containing protein</fullName>
    </submittedName>
</protein>
<dbReference type="AlphaFoldDB" id="F0NZQ0"/>
<dbReference type="Proteomes" id="UP000008641">
    <property type="component" value="Chromosome"/>
</dbReference>
<feature type="repeat" description="TPR" evidence="1">
    <location>
        <begin position="28"/>
        <end position="61"/>
    </location>
</feature>